<evidence type="ECO:0000313" key="4">
    <source>
        <dbReference type="RefSeq" id="WP_028311997.1"/>
    </source>
</evidence>
<evidence type="ECO:0000313" key="3">
    <source>
        <dbReference type="Proteomes" id="UP000675920"/>
    </source>
</evidence>
<dbReference type="SUPFAM" id="SSF50346">
    <property type="entry name" value="PRC-barrel domain"/>
    <property type="match status" value="1"/>
</dbReference>
<reference evidence="4" key="2">
    <citation type="submission" date="2025-08" db="UniProtKB">
        <authorList>
            <consortium name="RefSeq"/>
        </authorList>
    </citation>
    <scope>IDENTIFICATION</scope>
</reference>
<protein>
    <submittedName>
        <fullName evidence="4">PRC-barrel domain-containing protein</fullName>
    </submittedName>
</protein>
<dbReference type="InterPro" id="IPR011033">
    <property type="entry name" value="PRC_barrel-like_sf"/>
</dbReference>
<dbReference type="Gene3D" id="2.30.30.240">
    <property type="entry name" value="PRC-barrel domain"/>
    <property type="match status" value="1"/>
</dbReference>
<feature type="signal peptide" evidence="1">
    <location>
        <begin position="1"/>
        <end position="19"/>
    </location>
</feature>
<evidence type="ECO:0000259" key="2">
    <source>
        <dbReference type="Pfam" id="PF05239"/>
    </source>
</evidence>
<keyword evidence="3" id="KW-1185">Reference proteome</keyword>
<evidence type="ECO:0000256" key="1">
    <source>
        <dbReference type="SAM" id="SignalP"/>
    </source>
</evidence>
<dbReference type="AlphaFoldDB" id="A0A8B6X4Z6"/>
<proteinExistence type="predicted"/>
<sequence length="136" mass="14622">MNRKQRLVMLVLASVLALAAGLALGQQAGSTTLGITQTEVKELINGWSAKRQILGATVWNENREKVGSVDDIIVAPDRSVSYAIVGSGGFVGLGKHQVAIPVQQFTQREGRLLLPGATRDAIKALPEFEYAEPARR</sequence>
<feature type="domain" description="PRC-barrel" evidence="2">
    <location>
        <begin position="51"/>
        <end position="114"/>
    </location>
</feature>
<keyword evidence="1" id="KW-0732">Signal</keyword>
<dbReference type="OrthoDB" id="8759924at2"/>
<feature type="chain" id="PRO_5034382287" evidence="1">
    <location>
        <begin position="20"/>
        <end position="136"/>
    </location>
</feature>
<dbReference type="RefSeq" id="WP_028311997.1">
    <property type="nucleotide sequence ID" value="NZ_AXWS01000014.1"/>
</dbReference>
<organism evidence="3 4">
    <name type="scientific">Derxia gummosa DSM 723</name>
    <dbReference type="NCBI Taxonomy" id="1121388"/>
    <lineage>
        <taxon>Bacteria</taxon>
        <taxon>Pseudomonadati</taxon>
        <taxon>Pseudomonadota</taxon>
        <taxon>Betaproteobacteria</taxon>
        <taxon>Burkholderiales</taxon>
        <taxon>Alcaligenaceae</taxon>
        <taxon>Derxia</taxon>
    </lineage>
</organism>
<dbReference type="Proteomes" id="UP000675920">
    <property type="component" value="Unplaced"/>
</dbReference>
<name>A0A8B6X4Z6_9BURK</name>
<reference evidence="4" key="1">
    <citation type="journal article" date="2002" name="Genome Biol.">
        <title>The PRC-barrel: a widespread, conserved domain shared by photosynthetic reaction center subunits and proteins of RNA metabolism.</title>
        <authorList>
            <person name="Anantharaman V."/>
            <person name="Aravind L."/>
        </authorList>
    </citation>
    <scope>NUCLEOTIDE SEQUENCE</scope>
</reference>
<accession>A0A8B6X4Z6</accession>
<dbReference type="InterPro" id="IPR027275">
    <property type="entry name" value="PRC-brl_dom"/>
</dbReference>
<dbReference type="Pfam" id="PF05239">
    <property type="entry name" value="PRC"/>
    <property type="match status" value="1"/>
</dbReference>